<comment type="caution">
    <text evidence="1">The sequence shown here is derived from an EMBL/GenBank/DDBJ whole genome shotgun (WGS) entry which is preliminary data.</text>
</comment>
<accession>A0A437PDH9</accession>
<evidence type="ECO:0000313" key="2">
    <source>
        <dbReference type="Proteomes" id="UP000286997"/>
    </source>
</evidence>
<protein>
    <submittedName>
        <fullName evidence="1">Flagellar biosynthesis regulator FlaF</fullName>
    </submittedName>
</protein>
<reference evidence="1 2" key="1">
    <citation type="submission" date="2019-01" db="EMBL/GenBank/DDBJ databases">
        <authorList>
            <person name="Chen W.-M."/>
        </authorList>
    </citation>
    <scope>NUCLEOTIDE SEQUENCE [LARGE SCALE GENOMIC DNA]</scope>
    <source>
        <strain evidence="1 2">TER-1</strain>
    </source>
</reference>
<sequence length="115" mass="12952">MYRFSYSEILEDSSELCRERERAAFDRAIGLLRTADADEAGLEDRGEAVSFLHRLWDILIDDLISPENGLPDGLRADLVSIGLWSMREASEVLRTPTRSLAALIEVNSTIRDGLR</sequence>
<keyword evidence="2" id="KW-1185">Reference proteome</keyword>
<proteinExistence type="predicted"/>
<name>A0A437PDH9_9HYPH</name>
<gene>
    <name evidence="1" type="primary">flaF</name>
    <name evidence="1" type="ORF">EOE48_06625</name>
</gene>
<dbReference type="Proteomes" id="UP000286997">
    <property type="component" value="Unassembled WGS sequence"/>
</dbReference>
<keyword evidence="1" id="KW-0966">Cell projection</keyword>
<dbReference type="InterPro" id="IPR010845">
    <property type="entry name" value="FlaF"/>
</dbReference>
<dbReference type="OrthoDB" id="9808944at2"/>
<keyword evidence="1" id="KW-0282">Flagellum</keyword>
<dbReference type="AlphaFoldDB" id="A0A437PDH9"/>
<dbReference type="Pfam" id="PF07309">
    <property type="entry name" value="FlaF"/>
    <property type="match status" value="1"/>
</dbReference>
<keyword evidence="1" id="KW-0969">Cilium</keyword>
<dbReference type="RefSeq" id="WP_127727992.1">
    <property type="nucleotide sequence ID" value="NZ_SACP01000004.1"/>
</dbReference>
<dbReference type="GO" id="GO:0044781">
    <property type="term" value="P:bacterial-type flagellum organization"/>
    <property type="evidence" value="ECO:0007669"/>
    <property type="project" value="InterPro"/>
</dbReference>
<dbReference type="NCBIfam" id="NF009434">
    <property type="entry name" value="PRK12793.1"/>
    <property type="match status" value="1"/>
</dbReference>
<evidence type="ECO:0000313" key="1">
    <source>
        <dbReference type="EMBL" id="RVU20274.1"/>
    </source>
</evidence>
<organism evidence="1 2">
    <name type="scientific">Methylobacterium oryzihabitans</name>
    <dbReference type="NCBI Taxonomy" id="2499852"/>
    <lineage>
        <taxon>Bacteria</taxon>
        <taxon>Pseudomonadati</taxon>
        <taxon>Pseudomonadota</taxon>
        <taxon>Alphaproteobacteria</taxon>
        <taxon>Hyphomicrobiales</taxon>
        <taxon>Methylobacteriaceae</taxon>
        <taxon>Methylobacterium</taxon>
    </lineage>
</organism>
<dbReference type="EMBL" id="SACP01000004">
    <property type="protein sequence ID" value="RVU20274.1"/>
    <property type="molecule type" value="Genomic_DNA"/>
</dbReference>